<protein>
    <submittedName>
        <fullName evidence="4">4'-phosphopantetheinyl transferase</fullName>
    </submittedName>
</protein>
<evidence type="ECO:0000259" key="3">
    <source>
        <dbReference type="Pfam" id="PF01648"/>
    </source>
</evidence>
<dbReference type="PANTHER" id="PTHR12215:SF10">
    <property type="entry name" value="L-AMINOADIPATE-SEMIALDEHYDE DEHYDROGENASE-PHOSPHOPANTETHEINYL TRANSFERASE"/>
    <property type="match status" value="1"/>
</dbReference>
<evidence type="ECO:0000256" key="2">
    <source>
        <dbReference type="ARBA" id="ARBA00022679"/>
    </source>
</evidence>
<dbReference type="InterPro" id="IPR008278">
    <property type="entry name" value="4-PPantetheinyl_Trfase_dom"/>
</dbReference>
<dbReference type="InterPro" id="IPR037143">
    <property type="entry name" value="4-PPantetheinyl_Trfase_dom_sf"/>
</dbReference>
<gene>
    <name evidence="4" type="ordered locus">Asuc_0840</name>
</gene>
<dbReference type="KEGG" id="asu:Asuc_0840"/>
<name>A6VML3_ACTSZ</name>
<dbReference type="GO" id="GO:0019878">
    <property type="term" value="P:lysine biosynthetic process via aminoadipic acid"/>
    <property type="evidence" value="ECO:0007669"/>
    <property type="project" value="TreeGrafter"/>
</dbReference>
<dbReference type="Proteomes" id="UP000001114">
    <property type="component" value="Chromosome"/>
</dbReference>
<accession>A6VML3</accession>
<evidence type="ECO:0000256" key="1">
    <source>
        <dbReference type="ARBA" id="ARBA00010990"/>
    </source>
</evidence>
<dbReference type="SUPFAM" id="SSF56214">
    <property type="entry name" value="4'-phosphopantetheinyl transferase"/>
    <property type="match status" value="2"/>
</dbReference>
<dbReference type="GO" id="GO:0008897">
    <property type="term" value="F:holo-[acyl-carrier-protein] synthase activity"/>
    <property type="evidence" value="ECO:0007669"/>
    <property type="project" value="InterPro"/>
</dbReference>
<dbReference type="STRING" id="339671.Asuc_0840"/>
<keyword evidence="5" id="KW-1185">Reference proteome</keyword>
<dbReference type="InterPro" id="IPR050559">
    <property type="entry name" value="P-Pant_transferase_sf"/>
</dbReference>
<proteinExistence type="inferred from homology"/>
<dbReference type="Gene3D" id="3.90.470.20">
    <property type="entry name" value="4'-phosphopantetheinyl transferase domain"/>
    <property type="match status" value="1"/>
</dbReference>
<dbReference type="PANTHER" id="PTHR12215">
    <property type="entry name" value="PHOSPHOPANTETHEINE TRANSFERASE"/>
    <property type="match status" value="1"/>
</dbReference>
<dbReference type="eggNOG" id="COG2091">
    <property type="taxonomic scope" value="Bacteria"/>
</dbReference>
<evidence type="ECO:0000313" key="4">
    <source>
        <dbReference type="EMBL" id="ABR74210.1"/>
    </source>
</evidence>
<dbReference type="GO" id="GO:0000287">
    <property type="term" value="F:magnesium ion binding"/>
    <property type="evidence" value="ECO:0007669"/>
    <property type="project" value="InterPro"/>
</dbReference>
<dbReference type="AlphaFoldDB" id="A6VML3"/>
<sequence>MTALYRERRKCGHFFRCFSDFIGSSNKVMATFVAWGNIRQDYPFQTIPSELVPERLHLSSDGESINGNSRVRQRHHCRRLAHFLLWRLCGQAGIDTGLLSHIYYTASGRPEFPSNRIDFNISHSGDWVAVILSVSSAKPAVGIDIEIAKTERNFTALLAHFAPQTEQRWLAKQSNIVAGFYRCWCLREAVLKSQGVGIVKLSEVRHLPERQQIRTAYCPAGQLFFSEELPFYLALFAAGNELDDVRYFHWSPGTERGLCAYSLKSAVKYSVNF</sequence>
<keyword evidence="2 4" id="KW-0808">Transferase</keyword>
<reference evidence="5" key="1">
    <citation type="journal article" date="2010" name="BMC Genomics">
        <title>A genomic perspective on the potential of Actinobacillus succinogenes for industrial succinate production.</title>
        <authorList>
            <person name="McKinlay J.B."/>
            <person name="Laivenieks M."/>
            <person name="Schindler B.D."/>
            <person name="McKinlay A.A."/>
            <person name="Siddaramappa S."/>
            <person name="Challacombe J.F."/>
            <person name="Lowry S.R."/>
            <person name="Clum A."/>
            <person name="Lapidus A.L."/>
            <person name="Burkhart K.B."/>
            <person name="Harkins V."/>
            <person name="Vieille C."/>
        </authorList>
    </citation>
    <scope>NUCLEOTIDE SEQUENCE [LARGE SCALE GENOMIC DNA]</scope>
    <source>
        <strain evidence="5">ATCC 55618 / DSM 22257 / CCUG 43843 / 130Z</strain>
    </source>
</reference>
<organism evidence="4 5">
    <name type="scientific">Actinobacillus succinogenes (strain ATCC 55618 / DSM 22257 / CCUG 43843 / 130Z)</name>
    <dbReference type="NCBI Taxonomy" id="339671"/>
    <lineage>
        <taxon>Bacteria</taxon>
        <taxon>Pseudomonadati</taxon>
        <taxon>Pseudomonadota</taxon>
        <taxon>Gammaproteobacteria</taxon>
        <taxon>Pasteurellales</taxon>
        <taxon>Pasteurellaceae</taxon>
        <taxon>Actinobacillus</taxon>
    </lineage>
</organism>
<dbReference type="Pfam" id="PF01648">
    <property type="entry name" value="ACPS"/>
    <property type="match status" value="1"/>
</dbReference>
<evidence type="ECO:0000313" key="5">
    <source>
        <dbReference type="Proteomes" id="UP000001114"/>
    </source>
</evidence>
<feature type="domain" description="4'-phosphopantetheinyl transferase" evidence="3">
    <location>
        <begin position="140"/>
        <end position="205"/>
    </location>
</feature>
<comment type="similarity">
    <text evidence="1">Belongs to the P-Pant transferase superfamily. Gsp/Sfp/HetI/AcpT family.</text>
</comment>
<dbReference type="HOGENOM" id="CLU_102894_0_0_6"/>
<dbReference type="GO" id="GO:0005829">
    <property type="term" value="C:cytosol"/>
    <property type="evidence" value="ECO:0007669"/>
    <property type="project" value="TreeGrafter"/>
</dbReference>
<dbReference type="EMBL" id="CP000746">
    <property type="protein sequence ID" value="ABR74210.1"/>
    <property type="molecule type" value="Genomic_DNA"/>
</dbReference>